<name>A0A4P9WBB9_9FUNG</name>
<dbReference type="SUPFAM" id="SSF52058">
    <property type="entry name" value="L domain-like"/>
    <property type="match status" value="1"/>
</dbReference>
<dbReference type="InterPro" id="IPR001611">
    <property type="entry name" value="Leu-rich_rpt"/>
</dbReference>
<evidence type="ECO:0000259" key="2">
    <source>
        <dbReference type="PROSITE" id="PS01186"/>
    </source>
</evidence>
<dbReference type="Gene3D" id="2.60.120.260">
    <property type="entry name" value="Galactose-binding domain-like"/>
    <property type="match status" value="1"/>
</dbReference>
<organism evidence="3 4">
    <name type="scientific">Blyttiomyces helicus</name>
    <dbReference type="NCBI Taxonomy" id="388810"/>
    <lineage>
        <taxon>Eukaryota</taxon>
        <taxon>Fungi</taxon>
        <taxon>Fungi incertae sedis</taxon>
        <taxon>Chytridiomycota</taxon>
        <taxon>Chytridiomycota incertae sedis</taxon>
        <taxon>Chytridiomycetes</taxon>
        <taxon>Chytridiomycetes incertae sedis</taxon>
        <taxon>Blyttiomyces</taxon>
    </lineage>
</organism>
<gene>
    <name evidence="3" type="ORF">BDK51DRAFT_37266</name>
</gene>
<feature type="domain" description="EGF-like" evidence="2">
    <location>
        <begin position="195"/>
        <end position="206"/>
    </location>
</feature>
<evidence type="ECO:0000313" key="3">
    <source>
        <dbReference type="EMBL" id="RKO89774.1"/>
    </source>
</evidence>
<keyword evidence="4" id="KW-1185">Reference proteome</keyword>
<dbReference type="Gene3D" id="3.80.10.10">
    <property type="entry name" value="Ribonuclease Inhibitor"/>
    <property type="match status" value="1"/>
</dbReference>
<dbReference type="InterPro" id="IPR032675">
    <property type="entry name" value="LRR_dom_sf"/>
</dbReference>
<evidence type="ECO:0000313" key="4">
    <source>
        <dbReference type="Proteomes" id="UP000269721"/>
    </source>
</evidence>
<dbReference type="Proteomes" id="UP000269721">
    <property type="component" value="Unassembled WGS sequence"/>
</dbReference>
<reference evidence="4" key="1">
    <citation type="journal article" date="2018" name="Nat. Microbiol.">
        <title>Leveraging single-cell genomics to expand the fungal tree of life.</title>
        <authorList>
            <person name="Ahrendt S.R."/>
            <person name="Quandt C.A."/>
            <person name="Ciobanu D."/>
            <person name="Clum A."/>
            <person name="Salamov A."/>
            <person name="Andreopoulos B."/>
            <person name="Cheng J.F."/>
            <person name="Woyke T."/>
            <person name="Pelin A."/>
            <person name="Henrissat B."/>
            <person name="Reynolds N.K."/>
            <person name="Benny G.L."/>
            <person name="Smith M.E."/>
            <person name="James T.Y."/>
            <person name="Grigoriev I.V."/>
        </authorList>
    </citation>
    <scope>NUCLEOTIDE SEQUENCE [LARGE SCALE GENOMIC DNA]</scope>
</reference>
<dbReference type="InterPro" id="IPR000742">
    <property type="entry name" value="EGF"/>
</dbReference>
<evidence type="ECO:0000256" key="1">
    <source>
        <dbReference type="SAM" id="MobiDB-lite"/>
    </source>
</evidence>
<sequence length="620" mass="66354">MADHLLPSFEDVERVRAGVSVLHMGQGVPRTSKPGWGKKGAQASLSPGSAAATAGPIRGAFRVPLARAAGLDDADGGGARLPESVQVSFSTMSAPSGSQSPSRVRHDILTTPSRISRSTTSLDPSALVASFTSEIGGTVELNAQTALVQFASVNEGTYDGAAFFYYTNNGDDVPWDQLQCPFDCYGNGKCVQGKCVCYDGYEGGLCKNDDRFQLNQIYDACGGPSWTVQGGWGDRNGSLGNICPPTEGSYEQPSNWTNIQCYLGRVDIVNLRGANLSCPNGLPSSAAWYASVWDFSDNRIGDVPGTFFVGSFHIYGTALNFSTTGFVSNLSGMSRRITALDLSNNNISGVIPALLADATYVYAMYLENNNFYGVIPIGFYFYAPNAVWLAENQVRFPSYAWLHNSSSGLAYLPPLHPALFDSLHLMPPSNNDGRDAEVRLRGRGHNDDGVRGGVHGRCRLPVPFWNTGGPGDGSQRHSYDVRNTARASGKREHDRCVRGAADLGGQLSRCRDRCLCAWLSPAARANVGAICEGGSALPYPQYGWHRSIRNDSVYLQCFQPSACPSDPVSNLPPAATWTAAGAPMAGGDQGSMRGGVQSIVVEVLGLQRWTGARFGSLHRL</sequence>
<dbReference type="OrthoDB" id="2156966at2759"/>
<protein>
    <recommendedName>
        <fullName evidence="2">EGF-like domain-containing protein</fullName>
    </recommendedName>
</protein>
<dbReference type="Pfam" id="PF00560">
    <property type="entry name" value="LRR_1"/>
    <property type="match status" value="1"/>
</dbReference>
<dbReference type="EMBL" id="KZ995893">
    <property type="protein sequence ID" value="RKO89774.1"/>
    <property type="molecule type" value="Genomic_DNA"/>
</dbReference>
<dbReference type="AlphaFoldDB" id="A0A4P9WBB9"/>
<accession>A0A4P9WBB9</accession>
<proteinExistence type="predicted"/>
<feature type="region of interest" description="Disordered" evidence="1">
    <location>
        <begin position="26"/>
        <end position="51"/>
    </location>
</feature>
<dbReference type="PROSITE" id="PS01186">
    <property type="entry name" value="EGF_2"/>
    <property type="match status" value="1"/>
</dbReference>